<dbReference type="InterPro" id="IPR046341">
    <property type="entry name" value="SET_dom_sf"/>
</dbReference>
<comment type="caution">
    <text evidence="3">The sequence shown here is derived from an EMBL/GenBank/DDBJ whole genome shotgun (WGS) entry which is preliminary data.</text>
</comment>
<evidence type="ECO:0000256" key="1">
    <source>
        <dbReference type="SAM" id="SignalP"/>
    </source>
</evidence>
<dbReference type="Proteomes" id="UP001153069">
    <property type="component" value="Unassembled WGS sequence"/>
</dbReference>
<protein>
    <recommendedName>
        <fullName evidence="2">SET domain-containing protein</fullName>
    </recommendedName>
</protein>
<dbReference type="SUPFAM" id="SSF82199">
    <property type="entry name" value="SET domain"/>
    <property type="match status" value="1"/>
</dbReference>
<proteinExistence type="predicted"/>
<dbReference type="OrthoDB" id="45115at2759"/>
<dbReference type="Pfam" id="PF00856">
    <property type="entry name" value="SET"/>
    <property type="match status" value="1"/>
</dbReference>
<dbReference type="Gene3D" id="2.170.270.10">
    <property type="entry name" value="SET domain"/>
    <property type="match status" value="1"/>
</dbReference>
<dbReference type="EMBL" id="CAICTM010001534">
    <property type="protein sequence ID" value="CAB9524430.1"/>
    <property type="molecule type" value="Genomic_DNA"/>
</dbReference>
<dbReference type="AlphaFoldDB" id="A0A9N8EQ70"/>
<dbReference type="InterPro" id="IPR001214">
    <property type="entry name" value="SET_dom"/>
</dbReference>
<accession>A0A9N8EQ70</accession>
<name>A0A9N8EQ70_9STRA</name>
<evidence type="ECO:0000259" key="2">
    <source>
        <dbReference type="PROSITE" id="PS50280"/>
    </source>
</evidence>
<feature type="domain" description="SET" evidence="2">
    <location>
        <begin position="55"/>
        <end position="180"/>
    </location>
</feature>
<feature type="chain" id="PRO_5040383302" description="SET domain-containing protein" evidence="1">
    <location>
        <begin position="24"/>
        <end position="477"/>
    </location>
</feature>
<evidence type="ECO:0000313" key="4">
    <source>
        <dbReference type="Proteomes" id="UP001153069"/>
    </source>
</evidence>
<sequence length="477" mass="54588">MKPLCWMLSPWWWLLFQTVVVFAQQQEQQDSSSSQQQQQQSIPIFGPQRNTSRLCDIYVAPSPDRGGWGVFAARDFEAGEVVEVAPRYVPLKTQQMMASNELHDFHYDFQFPRDPDDFSFGVAIFGMSMFYNHGVGDEQNVFYTSFGHEPDKNMPWASLAVGFVALRDIQRGQELLSSYGDEWFDERGMEMIQRQQEEEVIPGHGRLLQLEDRHCSRIVSGLGQSTWWNRVLASHELVHGPESLPKFNMEAMLPLQDHPTAVAKQFIREGYMIDKGPALVVPVADFEHSPLSPMLIRWTDLTNPQTHDILSLREMYYAYKLKGKKNSTDDEETENTTTIRQDQLHHDVLEFFDESAILPASGHIGLVLRVGPDEEHQRFGENFNCRMEIDPQIRDLKQMDHNSAGIVLKLYATKDIHPGQELRLHLPDTSSWHAKMSLMQHLALTGQPIPPHIVNPYNPDTAFAATTGGNDEEEQEL</sequence>
<keyword evidence="1" id="KW-0732">Signal</keyword>
<dbReference type="PROSITE" id="PS50280">
    <property type="entry name" value="SET"/>
    <property type="match status" value="1"/>
</dbReference>
<keyword evidence="4" id="KW-1185">Reference proteome</keyword>
<organism evidence="3 4">
    <name type="scientific">Seminavis robusta</name>
    <dbReference type="NCBI Taxonomy" id="568900"/>
    <lineage>
        <taxon>Eukaryota</taxon>
        <taxon>Sar</taxon>
        <taxon>Stramenopiles</taxon>
        <taxon>Ochrophyta</taxon>
        <taxon>Bacillariophyta</taxon>
        <taxon>Bacillariophyceae</taxon>
        <taxon>Bacillariophycidae</taxon>
        <taxon>Naviculales</taxon>
        <taxon>Naviculaceae</taxon>
        <taxon>Seminavis</taxon>
    </lineage>
</organism>
<feature type="signal peptide" evidence="1">
    <location>
        <begin position="1"/>
        <end position="23"/>
    </location>
</feature>
<reference evidence="3" key="1">
    <citation type="submission" date="2020-06" db="EMBL/GenBank/DDBJ databases">
        <authorList>
            <consortium name="Plant Systems Biology data submission"/>
        </authorList>
    </citation>
    <scope>NUCLEOTIDE SEQUENCE</scope>
    <source>
        <strain evidence="3">D6</strain>
    </source>
</reference>
<dbReference type="SMART" id="SM00317">
    <property type="entry name" value="SET"/>
    <property type="match status" value="1"/>
</dbReference>
<gene>
    <name evidence="3" type="ORF">SEMRO_1536_G280620.1</name>
</gene>
<evidence type="ECO:0000313" key="3">
    <source>
        <dbReference type="EMBL" id="CAB9524430.1"/>
    </source>
</evidence>